<organism evidence="2 3">
    <name type="scientific">Sorangium cellulosum</name>
    <name type="common">Polyangium cellulosum</name>
    <dbReference type="NCBI Taxonomy" id="56"/>
    <lineage>
        <taxon>Bacteria</taxon>
        <taxon>Pseudomonadati</taxon>
        <taxon>Myxococcota</taxon>
        <taxon>Polyangia</taxon>
        <taxon>Polyangiales</taxon>
        <taxon>Polyangiaceae</taxon>
        <taxon>Sorangium</taxon>
    </lineage>
</organism>
<feature type="compositionally biased region" description="Low complexity" evidence="1">
    <location>
        <begin position="61"/>
        <end position="80"/>
    </location>
</feature>
<dbReference type="AlphaFoldDB" id="A0A150S795"/>
<proteinExistence type="predicted"/>
<accession>A0A150S795</accession>
<comment type="caution">
    <text evidence="2">The sequence shown here is derived from an EMBL/GenBank/DDBJ whole genome shotgun (WGS) entry which is preliminary data.</text>
</comment>
<reference evidence="2 3" key="1">
    <citation type="submission" date="2014-02" db="EMBL/GenBank/DDBJ databases">
        <title>The small core and large imbalanced accessory genome model reveals a collaborative survival strategy of Sorangium cellulosum strains in nature.</title>
        <authorList>
            <person name="Han K."/>
            <person name="Peng R."/>
            <person name="Blom J."/>
            <person name="Li Y.-Z."/>
        </authorList>
    </citation>
    <scope>NUCLEOTIDE SEQUENCE [LARGE SCALE GENOMIC DNA]</scope>
    <source>
        <strain evidence="2 3">So0011-07</strain>
    </source>
</reference>
<evidence type="ECO:0000313" key="2">
    <source>
        <dbReference type="EMBL" id="KYF88281.1"/>
    </source>
</evidence>
<dbReference type="EMBL" id="JEMB01001359">
    <property type="protein sequence ID" value="KYF88281.1"/>
    <property type="molecule type" value="Genomic_DNA"/>
</dbReference>
<evidence type="ECO:0000313" key="3">
    <source>
        <dbReference type="Proteomes" id="UP000075635"/>
    </source>
</evidence>
<protein>
    <submittedName>
        <fullName evidence="2">Uncharacterized protein</fullName>
    </submittedName>
</protein>
<evidence type="ECO:0000256" key="1">
    <source>
        <dbReference type="SAM" id="MobiDB-lite"/>
    </source>
</evidence>
<gene>
    <name evidence="2" type="ORF">BE17_30150</name>
</gene>
<sequence>MAGIFPAREARIKRRVRAGIGGVARPLPGALFSRCRCQTPEGRGEVTGKQTARGQPFSARPSGWIASSGPSAPSAARASANLHPLKSSVYESAKRSRNSSNTRPAARCAWIDASKPAIASGILPRARSMRALADGENLDGGIRAGHKRVAIGRAAGIGSVAG</sequence>
<dbReference type="Proteomes" id="UP000075635">
    <property type="component" value="Unassembled WGS sequence"/>
</dbReference>
<feature type="region of interest" description="Disordered" evidence="1">
    <location>
        <begin position="40"/>
        <end position="80"/>
    </location>
</feature>
<name>A0A150S795_SORCE</name>